<gene>
    <name evidence="1" type="ORF">FA95DRAFT_1612512</name>
</gene>
<reference evidence="1" key="1">
    <citation type="submission" date="2021-02" db="EMBL/GenBank/DDBJ databases">
        <authorList>
            <consortium name="DOE Joint Genome Institute"/>
            <person name="Ahrendt S."/>
            <person name="Looney B.P."/>
            <person name="Miyauchi S."/>
            <person name="Morin E."/>
            <person name="Drula E."/>
            <person name="Courty P.E."/>
            <person name="Chicoki N."/>
            <person name="Fauchery L."/>
            <person name="Kohler A."/>
            <person name="Kuo A."/>
            <person name="Labutti K."/>
            <person name="Pangilinan J."/>
            <person name="Lipzen A."/>
            <person name="Riley R."/>
            <person name="Andreopoulos W."/>
            <person name="He G."/>
            <person name="Johnson J."/>
            <person name="Barry K.W."/>
            <person name="Grigoriev I.V."/>
            <person name="Nagy L."/>
            <person name="Hibbett D."/>
            <person name="Henrissat B."/>
            <person name="Matheny P.B."/>
            <person name="Labbe J."/>
            <person name="Martin F."/>
        </authorList>
    </citation>
    <scope>NUCLEOTIDE SEQUENCE</scope>
    <source>
        <strain evidence="1">FP105234-sp</strain>
    </source>
</reference>
<evidence type="ECO:0000313" key="2">
    <source>
        <dbReference type="Proteomes" id="UP000814033"/>
    </source>
</evidence>
<evidence type="ECO:0000313" key="1">
    <source>
        <dbReference type="EMBL" id="KAI0039514.1"/>
    </source>
</evidence>
<sequence length="328" mass="35145">MQSRALFYVTVPGSGRFTLHLDLDASGALCFTTISPASWPPELVEGLTANQGMGAGSRAGYQSTTEEIARILATIPRILPPDSGAQGYKGGFKVSVRATADASGNIEFTLEEGNLEGLKFGSNYQVGRDAVGRLELKVLQPWEAQARAPRLAHSRLFADPSTANDRFGPPTVYVTPAQVIFYATVPRSGQFVAHLDLHSSGVLAFTTVGPASWSRPIIHGPTRVCAPSRPVNKPTSTAGSIADEVMEILHTIPKTLQELSSTAGAQQVNVNIRCTTDPAGHLGWALDEGDIGALRLGPRYRIELNCVGRPQLMNIQEEAHSEDLEMAM</sequence>
<proteinExistence type="predicted"/>
<name>A0ACB8R5W9_9AGAM</name>
<dbReference type="Proteomes" id="UP000814033">
    <property type="component" value="Unassembled WGS sequence"/>
</dbReference>
<protein>
    <submittedName>
        <fullName evidence="1">Uncharacterized protein</fullName>
    </submittedName>
</protein>
<dbReference type="EMBL" id="MU276295">
    <property type="protein sequence ID" value="KAI0039514.1"/>
    <property type="molecule type" value="Genomic_DNA"/>
</dbReference>
<keyword evidence="2" id="KW-1185">Reference proteome</keyword>
<accession>A0ACB8R5W9</accession>
<comment type="caution">
    <text evidence="1">The sequence shown here is derived from an EMBL/GenBank/DDBJ whole genome shotgun (WGS) entry which is preliminary data.</text>
</comment>
<reference evidence="1" key="2">
    <citation type="journal article" date="2022" name="New Phytol.">
        <title>Evolutionary transition to the ectomycorrhizal habit in the genomes of a hyperdiverse lineage of mushroom-forming fungi.</title>
        <authorList>
            <person name="Looney B."/>
            <person name="Miyauchi S."/>
            <person name="Morin E."/>
            <person name="Drula E."/>
            <person name="Courty P.E."/>
            <person name="Kohler A."/>
            <person name="Kuo A."/>
            <person name="LaButti K."/>
            <person name="Pangilinan J."/>
            <person name="Lipzen A."/>
            <person name="Riley R."/>
            <person name="Andreopoulos W."/>
            <person name="He G."/>
            <person name="Johnson J."/>
            <person name="Nolan M."/>
            <person name="Tritt A."/>
            <person name="Barry K.W."/>
            <person name="Grigoriev I.V."/>
            <person name="Nagy L.G."/>
            <person name="Hibbett D."/>
            <person name="Henrissat B."/>
            <person name="Matheny P.B."/>
            <person name="Labbe J."/>
            <person name="Martin F.M."/>
        </authorList>
    </citation>
    <scope>NUCLEOTIDE SEQUENCE</scope>
    <source>
        <strain evidence="1">FP105234-sp</strain>
    </source>
</reference>
<organism evidence="1 2">
    <name type="scientific">Auriscalpium vulgare</name>
    <dbReference type="NCBI Taxonomy" id="40419"/>
    <lineage>
        <taxon>Eukaryota</taxon>
        <taxon>Fungi</taxon>
        <taxon>Dikarya</taxon>
        <taxon>Basidiomycota</taxon>
        <taxon>Agaricomycotina</taxon>
        <taxon>Agaricomycetes</taxon>
        <taxon>Russulales</taxon>
        <taxon>Auriscalpiaceae</taxon>
        <taxon>Auriscalpium</taxon>
    </lineage>
</organism>